<keyword evidence="2" id="KW-1185">Reference proteome</keyword>
<accession>A0A3M7Q5M6</accession>
<proteinExistence type="predicted"/>
<dbReference type="EMBL" id="REGN01007434">
    <property type="protein sequence ID" value="RNA06311.1"/>
    <property type="molecule type" value="Genomic_DNA"/>
</dbReference>
<name>A0A3M7Q5M6_BRAPC</name>
<evidence type="ECO:0000313" key="1">
    <source>
        <dbReference type="EMBL" id="RNA06311.1"/>
    </source>
</evidence>
<organism evidence="1 2">
    <name type="scientific">Brachionus plicatilis</name>
    <name type="common">Marine rotifer</name>
    <name type="synonym">Brachionus muelleri</name>
    <dbReference type="NCBI Taxonomy" id="10195"/>
    <lineage>
        <taxon>Eukaryota</taxon>
        <taxon>Metazoa</taxon>
        <taxon>Spiralia</taxon>
        <taxon>Gnathifera</taxon>
        <taxon>Rotifera</taxon>
        <taxon>Eurotatoria</taxon>
        <taxon>Monogononta</taxon>
        <taxon>Pseudotrocha</taxon>
        <taxon>Ploima</taxon>
        <taxon>Brachionidae</taxon>
        <taxon>Brachionus</taxon>
    </lineage>
</organism>
<protein>
    <submittedName>
        <fullName evidence="1">Uncharacterized protein</fullName>
    </submittedName>
</protein>
<dbReference type="AlphaFoldDB" id="A0A3M7Q5M6"/>
<sequence length="115" mass="13031">MIQCCYDTLNSPYFITLDTFLLEPSRILKSTVENFFPKLTMTFPASCLIETSKIMLYSLDSPTFVVTRDFDNISQVSGSPFGYFICSVLGQVVSQLIYVKILGHRGTDDQNSEYN</sequence>
<evidence type="ECO:0000313" key="2">
    <source>
        <dbReference type="Proteomes" id="UP000276133"/>
    </source>
</evidence>
<dbReference type="Proteomes" id="UP000276133">
    <property type="component" value="Unassembled WGS sequence"/>
</dbReference>
<reference evidence="1 2" key="1">
    <citation type="journal article" date="2018" name="Sci. Rep.">
        <title>Genomic signatures of local adaptation to the degree of environmental predictability in rotifers.</title>
        <authorList>
            <person name="Franch-Gras L."/>
            <person name="Hahn C."/>
            <person name="Garcia-Roger E.M."/>
            <person name="Carmona M.J."/>
            <person name="Serra M."/>
            <person name="Gomez A."/>
        </authorList>
    </citation>
    <scope>NUCLEOTIDE SEQUENCE [LARGE SCALE GENOMIC DNA]</scope>
    <source>
        <strain evidence="1">HYR1</strain>
    </source>
</reference>
<gene>
    <name evidence="1" type="ORF">BpHYR1_012356</name>
</gene>
<comment type="caution">
    <text evidence="1">The sequence shown here is derived from an EMBL/GenBank/DDBJ whole genome shotgun (WGS) entry which is preliminary data.</text>
</comment>